<dbReference type="EMBL" id="CAJNDS010000990">
    <property type="protein sequence ID" value="CAE7242827.1"/>
    <property type="molecule type" value="Genomic_DNA"/>
</dbReference>
<proteinExistence type="predicted"/>
<protein>
    <submittedName>
        <fullName evidence="1">Uncharacterized protein</fullName>
    </submittedName>
</protein>
<dbReference type="OrthoDB" id="411809at2759"/>
<evidence type="ECO:0000313" key="2">
    <source>
        <dbReference type="Proteomes" id="UP000604046"/>
    </source>
</evidence>
<comment type="caution">
    <text evidence="1">The sequence shown here is derived from an EMBL/GenBank/DDBJ whole genome shotgun (WGS) entry which is preliminary data.</text>
</comment>
<gene>
    <name evidence="1" type="ORF">SNAT2548_LOCUS11202</name>
</gene>
<dbReference type="Proteomes" id="UP000604046">
    <property type="component" value="Unassembled WGS sequence"/>
</dbReference>
<reference evidence="1" key="1">
    <citation type="submission" date="2021-02" db="EMBL/GenBank/DDBJ databases">
        <authorList>
            <person name="Dougan E. K."/>
            <person name="Rhodes N."/>
            <person name="Thang M."/>
            <person name="Chan C."/>
        </authorList>
    </citation>
    <scope>NUCLEOTIDE SEQUENCE</scope>
</reference>
<keyword evidence="2" id="KW-1185">Reference proteome</keyword>
<dbReference type="InterPro" id="IPR025340">
    <property type="entry name" value="DUF4246"/>
</dbReference>
<organism evidence="1 2">
    <name type="scientific">Symbiodinium natans</name>
    <dbReference type="NCBI Taxonomy" id="878477"/>
    <lineage>
        <taxon>Eukaryota</taxon>
        <taxon>Sar</taxon>
        <taxon>Alveolata</taxon>
        <taxon>Dinophyceae</taxon>
        <taxon>Suessiales</taxon>
        <taxon>Symbiodiniaceae</taxon>
        <taxon>Symbiodinium</taxon>
    </lineage>
</organism>
<dbReference type="PANTHER" id="PTHR33119:SF1">
    <property type="entry name" value="FE2OG DIOXYGENASE DOMAIN-CONTAINING PROTEIN"/>
    <property type="match status" value="1"/>
</dbReference>
<accession>A0A812LKZ5</accession>
<dbReference type="PANTHER" id="PTHR33119">
    <property type="entry name" value="IFI3P"/>
    <property type="match status" value="1"/>
</dbReference>
<name>A0A812LKZ5_9DINO</name>
<sequence>MDPHDRYGYEEALSARMEKFGEDEVCKMDSDEDYDDESFRGFTFPDPAPRHQISTVRLDEQGVHGHSLSGEVLFKIQRSRLQAELLTAEMLLALISEETGCAAGVLLQDGLELSMSDAVRGEGVLTLKQTVRDCRPLLCRRIPNWNRCSPGFGEAEVRPRLSDVTEPVQARKELRTWVTSLGGKTGTPHQEEDWLVYTKGEVVSYEAGRDEPLKPFGYFPQAPLWKLPAGTRQWGGARSDVWSTCLELPVRQLLDEHAALTLDRPIPRYQMIVDPNQFVQQTRDGPVWVPCEFDVSADGTPSLVGGTRSHAHPHLAQHVARPVLAAALPLLAKLRRPQLLLDDRRLQVVFKAQRIIVPGNVGGKSDAEYVGLWHVDGHRENVAAVVLYYYHVDSSLHGGDLEFCGREPMDVLGWGDCSNNISGLGSESLRQALRGGTSDESAAVHNCRVPIGQGTLLVFSNYQMAHRVLRMKNIGETEASRDFVALFVLDPSAPALLPARSVLAAPHLLTRTLAPAKIPISGIQKVLEFLGVSLSDVMQKMQRNQLLSEQLKPSGQFAHGGSVYSTGNGCFTMIGWLHKLLERDVDEWKGRNPRGFERLRALNLAPEGSTRGLSEVLSLSTAELQERLEEL</sequence>
<dbReference type="AlphaFoldDB" id="A0A812LKZ5"/>
<evidence type="ECO:0000313" key="1">
    <source>
        <dbReference type="EMBL" id="CAE7242827.1"/>
    </source>
</evidence>